<dbReference type="Ensembl" id="ENSCJAT00000136486.1">
    <property type="protein sequence ID" value="ENSCJAP00000081572.1"/>
    <property type="gene ID" value="ENSCJAG00000084856.1"/>
</dbReference>
<dbReference type="GeneTree" id="ENSGT00940000161627"/>
<reference evidence="1" key="2">
    <citation type="submission" date="2025-08" db="UniProtKB">
        <authorList>
            <consortium name="Ensembl"/>
        </authorList>
    </citation>
    <scope>IDENTIFICATION</scope>
</reference>
<keyword evidence="2" id="KW-1185">Reference proteome</keyword>
<dbReference type="Proteomes" id="UP000008225">
    <property type="component" value="Chromosome X"/>
</dbReference>
<evidence type="ECO:0000313" key="2">
    <source>
        <dbReference type="Proteomes" id="UP000008225"/>
    </source>
</evidence>
<dbReference type="PANTHER" id="PTHR46254:SF3">
    <property type="entry name" value="SECRETED PROTEIN"/>
    <property type="match status" value="1"/>
</dbReference>
<name>A0A8I3W837_CALJA</name>
<dbReference type="OMA" id="WPQMELL"/>
<reference evidence="1" key="3">
    <citation type="submission" date="2025-09" db="UniProtKB">
        <authorList>
            <consortium name="Ensembl"/>
        </authorList>
    </citation>
    <scope>IDENTIFICATION</scope>
</reference>
<protein>
    <submittedName>
        <fullName evidence="1">Uncharacterized protein</fullName>
    </submittedName>
</protein>
<accession>A0A8I3W837</accession>
<dbReference type="PRINTS" id="PR02045">
    <property type="entry name" value="F138DOMAIN"/>
</dbReference>
<reference evidence="1 2" key="1">
    <citation type="submission" date="2009-03" db="EMBL/GenBank/DDBJ databases">
        <authorList>
            <person name="Warren W."/>
            <person name="Ye L."/>
            <person name="Minx P."/>
            <person name="Worley K."/>
            <person name="Gibbs R."/>
            <person name="Wilson R.K."/>
        </authorList>
    </citation>
    <scope>NUCLEOTIDE SEQUENCE [LARGE SCALE GENOMIC DNA]</scope>
</reference>
<evidence type="ECO:0000313" key="1">
    <source>
        <dbReference type="Ensembl" id="ENSCJAP00000081572.1"/>
    </source>
</evidence>
<proteinExistence type="predicted"/>
<dbReference type="PANTHER" id="PTHR46254">
    <property type="entry name" value="PROTEIN GVQW1-RELATED"/>
    <property type="match status" value="1"/>
</dbReference>
<organism evidence="1 2">
    <name type="scientific">Callithrix jacchus</name>
    <name type="common">White-tufted-ear marmoset</name>
    <name type="synonym">Simia Jacchus</name>
    <dbReference type="NCBI Taxonomy" id="9483"/>
    <lineage>
        <taxon>Eukaryota</taxon>
        <taxon>Metazoa</taxon>
        <taxon>Chordata</taxon>
        <taxon>Craniata</taxon>
        <taxon>Vertebrata</taxon>
        <taxon>Euteleostomi</taxon>
        <taxon>Mammalia</taxon>
        <taxon>Eutheria</taxon>
        <taxon>Euarchontoglires</taxon>
        <taxon>Primates</taxon>
        <taxon>Haplorrhini</taxon>
        <taxon>Platyrrhini</taxon>
        <taxon>Cebidae</taxon>
        <taxon>Callitrichinae</taxon>
        <taxon>Callithrix</taxon>
        <taxon>Callithrix</taxon>
    </lineage>
</organism>
<sequence>TIFLEANRWAREGKQALPGSQASVKEQNFSKLRFFFFFFETESHSVTQVGVQWHDLSSLQPLLPGFKLFSCLSLPSSWDYRHTSPCPANFCIFVKTGFHHVAQAGLELLSSSNPPALASQSAGITGMSHCAWPFQSLNCIPPKPPLFLRASLGFNLPTTCFK</sequence>
<dbReference type="AlphaFoldDB" id="A0A8I3W837"/>